<dbReference type="Proteomes" id="UP000199581">
    <property type="component" value="Unassembled WGS sequence"/>
</dbReference>
<dbReference type="PANTHER" id="PTHR32071">
    <property type="entry name" value="TRANSCRIPTIONAL REGULATORY PROTEIN"/>
    <property type="match status" value="1"/>
</dbReference>
<dbReference type="InterPro" id="IPR027417">
    <property type="entry name" value="P-loop_NTPase"/>
</dbReference>
<dbReference type="InterPro" id="IPR002197">
    <property type="entry name" value="HTH_Fis"/>
</dbReference>
<dbReference type="Gene3D" id="3.40.50.300">
    <property type="entry name" value="P-loop containing nucleotide triphosphate hydrolases"/>
    <property type="match status" value="1"/>
</dbReference>
<sequence>MNYSLLIIDDEESIRDSLSMALGRHYTVSALASGKEALAALPALAPDLVLLDIGLPDISGLEVLDHIRGQAPHAAVIMITAFEDLDTVISAMKRGAFDYLLKPLRMDALKLCLERAGSSIRLGKEIRLLQDKALREQIPFFVAESEALTDVVQTVAKVAVSPDTPVLVEGDTGTGKELIASAIHYRSPNFRGPLISVNCAAIPAELIESELFGYAPGAFSGAGKRGKTGLVEEAAGGTLFLDEIGELPGSAQAKLLRFLQEGEFYALGSTAKRTVRTRVVAATNRDLEDMVRTGTFRQDLFYRLAVVRIRVPSLARRKEDILPLARLFLHQYGEKFGKKFNDLTQSARTALLGHSWTGNVRELRNIMERATLMACGPDLDAGDLGLATDCAPVAENRAALTREGVNLPALLHDLERGYYEQALALAEGNESQAARLLGVSRDTFRYRRGKLGV</sequence>
<evidence type="ECO:0000313" key="9">
    <source>
        <dbReference type="Proteomes" id="UP000199581"/>
    </source>
</evidence>
<dbReference type="RefSeq" id="WP_092190969.1">
    <property type="nucleotide sequence ID" value="NZ_FOTO01000004.1"/>
</dbReference>
<reference evidence="8 9" key="1">
    <citation type="submission" date="2016-10" db="EMBL/GenBank/DDBJ databases">
        <authorList>
            <person name="Varghese N."/>
            <person name="Submissions S."/>
        </authorList>
    </citation>
    <scope>NUCLEOTIDE SEQUENCE [LARGE SCALE GENOMIC DNA]</scope>
    <source>
        <strain evidence="8 9">DSM 1741</strain>
    </source>
</reference>
<keyword evidence="8" id="KW-0238">DNA-binding</keyword>
<dbReference type="Pfam" id="PF02954">
    <property type="entry name" value="HTH_8"/>
    <property type="match status" value="1"/>
</dbReference>
<dbReference type="EMBL" id="FOTO01000004">
    <property type="protein sequence ID" value="SFL61508.1"/>
    <property type="molecule type" value="Genomic_DNA"/>
</dbReference>
<dbReference type="PANTHER" id="PTHR32071:SF113">
    <property type="entry name" value="ALGINATE BIOSYNTHESIS TRANSCRIPTIONAL REGULATORY PROTEIN ALGB"/>
    <property type="match status" value="1"/>
</dbReference>
<dbReference type="InterPro" id="IPR001789">
    <property type="entry name" value="Sig_transdc_resp-reg_receiver"/>
</dbReference>
<comment type="caution">
    <text evidence="8">The sequence shown here is derived from an EMBL/GenBank/DDBJ whole genome shotgun (WGS) entry which is preliminary data.</text>
</comment>
<dbReference type="InterPro" id="IPR058031">
    <property type="entry name" value="AAA_lid_NorR"/>
</dbReference>
<keyword evidence="1" id="KW-0547">Nucleotide-binding</keyword>
<dbReference type="Pfam" id="PF25601">
    <property type="entry name" value="AAA_lid_14"/>
    <property type="match status" value="1"/>
</dbReference>
<keyword evidence="5" id="KW-0597">Phosphoprotein</keyword>
<keyword evidence="3" id="KW-0805">Transcription regulation</keyword>
<dbReference type="InterPro" id="IPR002078">
    <property type="entry name" value="Sigma_54_int"/>
</dbReference>
<dbReference type="GO" id="GO:0005524">
    <property type="term" value="F:ATP binding"/>
    <property type="evidence" value="ECO:0007669"/>
    <property type="project" value="UniProtKB-KW"/>
</dbReference>
<keyword evidence="2" id="KW-0067">ATP-binding</keyword>
<dbReference type="GO" id="GO:0006355">
    <property type="term" value="P:regulation of DNA-templated transcription"/>
    <property type="evidence" value="ECO:0007669"/>
    <property type="project" value="InterPro"/>
</dbReference>
<dbReference type="SUPFAM" id="SSF46689">
    <property type="entry name" value="Homeodomain-like"/>
    <property type="match status" value="1"/>
</dbReference>
<dbReference type="PROSITE" id="PS50110">
    <property type="entry name" value="RESPONSE_REGULATORY"/>
    <property type="match status" value="1"/>
</dbReference>
<proteinExistence type="predicted"/>
<evidence type="ECO:0000313" key="8">
    <source>
        <dbReference type="EMBL" id="SFL61508.1"/>
    </source>
</evidence>
<dbReference type="Gene3D" id="1.10.10.60">
    <property type="entry name" value="Homeodomain-like"/>
    <property type="match status" value="1"/>
</dbReference>
<dbReference type="Gene3D" id="1.10.8.60">
    <property type="match status" value="1"/>
</dbReference>
<dbReference type="PROSITE" id="PS00675">
    <property type="entry name" value="SIGMA54_INTERACT_1"/>
    <property type="match status" value="1"/>
</dbReference>
<dbReference type="PROSITE" id="PS00676">
    <property type="entry name" value="SIGMA54_INTERACT_2"/>
    <property type="match status" value="1"/>
</dbReference>
<dbReference type="CDD" id="cd00009">
    <property type="entry name" value="AAA"/>
    <property type="match status" value="1"/>
</dbReference>
<evidence type="ECO:0000259" key="7">
    <source>
        <dbReference type="PROSITE" id="PS50110"/>
    </source>
</evidence>
<dbReference type="SMART" id="SM00382">
    <property type="entry name" value="AAA"/>
    <property type="match status" value="1"/>
</dbReference>
<dbReference type="PROSITE" id="PS50045">
    <property type="entry name" value="SIGMA54_INTERACT_4"/>
    <property type="match status" value="1"/>
</dbReference>
<gene>
    <name evidence="8" type="ORF">SAMN05421830_10433</name>
</gene>
<dbReference type="GO" id="GO:0043565">
    <property type="term" value="F:sequence-specific DNA binding"/>
    <property type="evidence" value="ECO:0007669"/>
    <property type="project" value="InterPro"/>
</dbReference>
<organism evidence="8 9">
    <name type="scientific">Desulfomicrobium norvegicum (strain DSM 1741 / NCIMB 8310)</name>
    <name type="common">Desulfovibrio baculatus (strain Norway 4)</name>
    <name type="synonym">Desulfovibrio desulfuricans (strain Norway 4)</name>
    <dbReference type="NCBI Taxonomy" id="52561"/>
    <lineage>
        <taxon>Bacteria</taxon>
        <taxon>Pseudomonadati</taxon>
        <taxon>Thermodesulfobacteriota</taxon>
        <taxon>Desulfovibrionia</taxon>
        <taxon>Desulfovibrionales</taxon>
        <taxon>Desulfomicrobiaceae</taxon>
        <taxon>Desulfomicrobium</taxon>
    </lineage>
</organism>
<evidence type="ECO:0000256" key="3">
    <source>
        <dbReference type="ARBA" id="ARBA00023015"/>
    </source>
</evidence>
<evidence type="ECO:0000256" key="4">
    <source>
        <dbReference type="ARBA" id="ARBA00023163"/>
    </source>
</evidence>
<evidence type="ECO:0000256" key="2">
    <source>
        <dbReference type="ARBA" id="ARBA00022840"/>
    </source>
</evidence>
<evidence type="ECO:0000256" key="1">
    <source>
        <dbReference type="ARBA" id="ARBA00022741"/>
    </source>
</evidence>
<dbReference type="AlphaFoldDB" id="A0A8G2C250"/>
<feature type="domain" description="Response regulatory" evidence="7">
    <location>
        <begin position="4"/>
        <end position="117"/>
    </location>
</feature>
<evidence type="ECO:0000259" key="6">
    <source>
        <dbReference type="PROSITE" id="PS50045"/>
    </source>
</evidence>
<dbReference type="SUPFAM" id="SSF52540">
    <property type="entry name" value="P-loop containing nucleoside triphosphate hydrolases"/>
    <property type="match status" value="1"/>
</dbReference>
<dbReference type="Pfam" id="PF00072">
    <property type="entry name" value="Response_reg"/>
    <property type="match status" value="1"/>
</dbReference>
<feature type="domain" description="Sigma-54 factor interaction" evidence="6">
    <location>
        <begin position="141"/>
        <end position="372"/>
    </location>
</feature>
<keyword evidence="4" id="KW-0804">Transcription</keyword>
<dbReference type="Gene3D" id="3.40.50.2300">
    <property type="match status" value="1"/>
</dbReference>
<dbReference type="InterPro" id="IPR003593">
    <property type="entry name" value="AAA+_ATPase"/>
</dbReference>
<accession>A0A8G2C250</accession>
<dbReference type="InterPro" id="IPR025662">
    <property type="entry name" value="Sigma_54_int_dom_ATP-bd_1"/>
</dbReference>
<feature type="modified residue" description="4-aspartylphosphate" evidence="5">
    <location>
        <position position="52"/>
    </location>
</feature>
<evidence type="ECO:0000256" key="5">
    <source>
        <dbReference type="PROSITE-ProRule" id="PRU00169"/>
    </source>
</evidence>
<dbReference type="InterPro" id="IPR025943">
    <property type="entry name" value="Sigma_54_int_dom_ATP-bd_2"/>
</dbReference>
<dbReference type="SUPFAM" id="SSF52172">
    <property type="entry name" value="CheY-like"/>
    <property type="match status" value="1"/>
</dbReference>
<dbReference type="InterPro" id="IPR011006">
    <property type="entry name" value="CheY-like_superfamily"/>
</dbReference>
<dbReference type="PRINTS" id="PR01590">
    <property type="entry name" value="HTHFIS"/>
</dbReference>
<dbReference type="FunFam" id="3.40.50.300:FF:000006">
    <property type="entry name" value="DNA-binding transcriptional regulator NtrC"/>
    <property type="match status" value="1"/>
</dbReference>
<name>A0A8G2C250_DESNO</name>
<dbReference type="OrthoDB" id="9763792at2"/>
<dbReference type="GO" id="GO:0000160">
    <property type="term" value="P:phosphorelay signal transduction system"/>
    <property type="evidence" value="ECO:0007669"/>
    <property type="project" value="InterPro"/>
</dbReference>
<protein>
    <submittedName>
        <fullName evidence="8">DNA-binding transcriptional response regulator, NtrC family, contains REC, AAA-type ATPase, and a Fis-type DNA-binding domains</fullName>
    </submittedName>
</protein>
<dbReference type="SMART" id="SM00448">
    <property type="entry name" value="REC"/>
    <property type="match status" value="1"/>
</dbReference>
<keyword evidence="9" id="KW-1185">Reference proteome</keyword>
<dbReference type="InterPro" id="IPR009057">
    <property type="entry name" value="Homeodomain-like_sf"/>
</dbReference>
<dbReference type="Pfam" id="PF00158">
    <property type="entry name" value="Sigma54_activat"/>
    <property type="match status" value="1"/>
</dbReference>